<sequence>MEWITKNLTYKDKTGAETIEEQGLVTIDMIHRAAYSDRDETYWHDTFASPADGEVSKKRWIVGMSILTIETAGRSGLSQITHRRPTITRYSTCRPQLASPPRHQVPVTTGLAADAFYTSSYVGILPEDIFQEWYAPQRLAAALGGIPVEQPTLLPEDDMMQRFLSTFDRNSTVDGHKVGVIYIGENQTDEKDILSNVMGSSDYTAFVGGMGKLTKLKGATFNTQGLDKEFDSDGEFTYCWRDRCTELVLHVTTMMPTNLEDDPHCTKKKSHIGNDFVNIVWNNSGRPFKFDTFPSAFNYLYIVITPQARASFVETRHNPNQTAPDQYYRVQVLSQEGFPELSPAAETKI</sequence>
<feature type="non-terminal residue" evidence="1">
    <location>
        <position position="349"/>
    </location>
</feature>
<comment type="caution">
    <text evidence="1">The sequence shown here is derived from an EMBL/GenBank/DDBJ whole genome shotgun (WGS) entry which is preliminary data.</text>
</comment>
<reference evidence="1" key="1">
    <citation type="submission" date="2024-09" db="EMBL/GenBank/DDBJ databases">
        <title>Black Yeasts Isolated from many extreme environments.</title>
        <authorList>
            <person name="Coleine C."/>
            <person name="Stajich J.E."/>
            <person name="Selbmann L."/>
        </authorList>
    </citation>
    <scope>NUCLEOTIDE SEQUENCE</scope>
    <source>
        <strain evidence="1">CCFEE 5737</strain>
    </source>
</reference>
<evidence type="ECO:0000313" key="1">
    <source>
        <dbReference type="EMBL" id="KAK3075230.1"/>
    </source>
</evidence>
<accession>A0ACC3DHR1</accession>
<protein>
    <submittedName>
        <fullName evidence="1">Uncharacterized protein</fullName>
    </submittedName>
</protein>
<evidence type="ECO:0000313" key="2">
    <source>
        <dbReference type="Proteomes" id="UP001186974"/>
    </source>
</evidence>
<gene>
    <name evidence="1" type="ORF">LTS18_014072</name>
</gene>
<organism evidence="1 2">
    <name type="scientific">Coniosporium uncinatum</name>
    <dbReference type="NCBI Taxonomy" id="93489"/>
    <lineage>
        <taxon>Eukaryota</taxon>
        <taxon>Fungi</taxon>
        <taxon>Dikarya</taxon>
        <taxon>Ascomycota</taxon>
        <taxon>Pezizomycotina</taxon>
        <taxon>Dothideomycetes</taxon>
        <taxon>Dothideomycetes incertae sedis</taxon>
        <taxon>Coniosporium</taxon>
    </lineage>
</organism>
<proteinExistence type="predicted"/>
<dbReference type="EMBL" id="JAWDJW010004449">
    <property type="protein sequence ID" value="KAK3075230.1"/>
    <property type="molecule type" value="Genomic_DNA"/>
</dbReference>
<name>A0ACC3DHR1_9PEZI</name>
<keyword evidence="2" id="KW-1185">Reference proteome</keyword>
<dbReference type="Proteomes" id="UP001186974">
    <property type="component" value="Unassembled WGS sequence"/>
</dbReference>